<feature type="domain" description="C1q" evidence="4">
    <location>
        <begin position="38"/>
        <end position="176"/>
    </location>
</feature>
<gene>
    <name evidence="5" type="ORF">MEDL_67062</name>
</gene>
<evidence type="ECO:0000313" key="6">
    <source>
        <dbReference type="Proteomes" id="UP000683360"/>
    </source>
</evidence>
<dbReference type="EMBL" id="CAJPWZ010003281">
    <property type="protein sequence ID" value="CAG2255688.1"/>
    <property type="molecule type" value="Genomic_DNA"/>
</dbReference>
<dbReference type="InterPro" id="IPR008983">
    <property type="entry name" value="Tumour_necrosis_fac-like_dom"/>
</dbReference>
<keyword evidence="2" id="KW-0964">Secreted</keyword>
<dbReference type="Pfam" id="PF00386">
    <property type="entry name" value="C1q"/>
    <property type="match status" value="1"/>
</dbReference>
<dbReference type="PANTHER" id="PTHR15427">
    <property type="entry name" value="EMILIN ELASTIN MICROFIBRIL INTERFACE-LOCATED PROTEIN ELASTIN MICROFIBRIL INTERFACER"/>
    <property type="match status" value="1"/>
</dbReference>
<comment type="subcellular location">
    <subcellularLocation>
        <location evidence="1">Secreted</location>
    </subcellularLocation>
</comment>
<proteinExistence type="predicted"/>
<name>A0A8S3VDL9_MYTED</name>
<dbReference type="SUPFAM" id="SSF49842">
    <property type="entry name" value="TNF-like"/>
    <property type="match status" value="1"/>
</dbReference>
<comment type="caution">
    <text evidence="5">The sequence shown here is derived from an EMBL/GenBank/DDBJ whole genome shotgun (WGS) entry which is preliminary data.</text>
</comment>
<sequence>MGTNGSVSGNVQEGIKGEKGDVDENGLPGIMGATGKKGKVPVVLFRARNVSPDSGLSNTIIKFPIVAINSGSGYDKSTGKFTAPQSGTYLFILQICPEKNHNVLMTLRTNSNTFGVLNQKNSHDDGPCISTSGVTILLKGAKVWVYCKSASSGDSVWNAGENGNSFSGVLLHTGTS</sequence>
<accession>A0A8S3VDL9</accession>
<dbReference type="OrthoDB" id="6158548at2759"/>
<evidence type="ECO:0000256" key="1">
    <source>
        <dbReference type="ARBA" id="ARBA00004613"/>
    </source>
</evidence>
<dbReference type="PROSITE" id="PS50871">
    <property type="entry name" value="C1Q"/>
    <property type="match status" value="1"/>
</dbReference>
<evidence type="ECO:0000256" key="3">
    <source>
        <dbReference type="SAM" id="MobiDB-lite"/>
    </source>
</evidence>
<dbReference type="Gene3D" id="2.60.120.40">
    <property type="match status" value="1"/>
</dbReference>
<dbReference type="Proteomes" id="UP000683360">
    <property type="component" value="Unassembled WGS sequence"/>
</dbReference>
<dbReference type="AlphaFoldDB" id="A0A8S3VDL9"/>
<organism evidence="5 6">
    <name type="scientific">Mytilus edulis</name>
    <name type="common">Blue mussel</name>
    <dbReference type="NCBI Taxonomy" id="6550"/>
    <lineage>
        <taxon>Eukaryota</taxon>
        <taxon>Metazoa</taxon>
        <taxon>Spiralia</taxon>
        <taxon>Lophotrochozoa</taxon>
        <taxon>Mollusca</taxon>
        <taxon>Bivalvia</taxon>
        <taxon>Autobranchia</taxon>
        <taxon>Pteriomorphia</taxon>
        <taxon>Mytilida</taxon>
        <taxon>Mytiloidea</taxon>
        <taxon>Mytilidae</taxon>
        <taxon>Mytilinae</taxon>
        <taxon>Mytilus</taxon>
    </lineage>
</organism>
<evidence type="ECO:0000259" key="4">
    <source>
        <dbReference type="PROSITE" id="PS50871"/>
    </source>
</evidence>
<reference evidence="5" key="1">
    <citation type="submission" date="2021-03" db="EMBL/GenBank/DDBJ databases">
        <authorList>
            <person name="Bekaert M."/>
        </authorList>
    </citation>
    <scope>NUCLEOTIDE SEQUENCE</scope>
</reference>
<protein>
    <recommendedName>
        <fullName evidence="4">C1q domain-containing protein</fullName>
    </recommendedName>
</protein>
<feature type="region of interest" description="Disordered" evidence="3">
    <location>
        <begin position="1"/>
        <end position="23"/>
    </location>
</feature>
<dbReference type="InterPro" id="IPR050392">
    <property type="entry name" value="Collagen/C1q_domain"/>
</dbReference>
<dbReference type="PRINTS" id="PR00007">
    <property type="entry name" value="COMPLEMNTC1Q"/>
</dbReference>
<dbReference type="InterPro" id="IPR001073">
    <property type="entry name" value="C1q_dom"/>
</dbReference>
<dbReference type="GO" id="GO:0005581">
    <property type="term" value="C:collagen trimer"/>
    <property type="evidence" value="ECO:0007669"/>
    <property type="project" value="UniProtKB-KW"/>
</dbReference>
<evidence type="ECO:0000313" key="5">
    <source>
        <dbReference type="EMBL" id="CAG2255688.1"/>
    </source>
</evidence>
<dbReference type="PANTHER" id="PTHR15427:SF33">
    <property type="entry name" value="COLLAGEN IV NC1 DOMAIN-CONTAINING PROTEIN"/>
    <property type="match status" value="1"/>
</dbReference>
<feature type="compositionally biased region" description="Polar residues" evidence="3">
    <location>
        <begin position="1"/>
        <end position="11"/>
    </location>
</feature>
<keyword evidence="6" id="KW-1185">Reference proteome</keyword>
<evidence type="ECO:0000256" key="2">
    <source>
        <dbReference type="ARBA" id="ARBA00022525"/>
    </source>
</evidence>
<dbReference type="SMART" id="SM00110">
    <property type="entry name" value="C1Q"/>
    <property type="match status" value="1"/>
</dbReference>